<organism evidence="2 3">
    <name type="scientific">Zunongwangia endophytica</name>
    <dbReference type="NCBI Taxonomy" id="1808945"/>
    <lineage>
        <taxon>Bacteria</taxon>
        <taxon>Pseudomonadati</taxon>
        <taxon>Bacteroidota</taxon>
        <taxon>Flavobacteriia</taxon>
        <taxon>Flavobacteriales</taxon>
        <taxon>Flavobacteriaceae</taxon>
        <taxon>Zunongwangia</taxon>
    </lineage>
</organism>
<evidence type="ECO:0000313" key="3">
    <source>
        <dbReference type="Proteomes" id="UP001595793"/>
    </source>
</evidence>
<feature type="chain" id="PRO_5046438235" description="Lipocalin-like domain-containing protein" evidence="1">
    <location>
        <begin position="20"/>
        <end position="153"/>
    </location>
</feature>
<keyword evidence="1" id="KW-0732">Signal</keyword>
<accession>A0ABV8HC46</accession>
<sequence>MKTYLLGLLIIFLSLSSCSSDEEEKLEGLPVSAIDQSHIVGKWKLIEEKVSSGGEASWTSVSDGYTIEFLEDGTFEGGFADCNTGNYSLVYHPDDSDIKMLVLSFDCAINEDISQENVAYRAMDNINTDYIIYYPTYKSPRCTEGCIYKLKRQ</sequence>
<dbReference type="Proteomes" id="UP001595793">
    <property type="component" value="Unassembled WGS sequence"/>
</dbReference>
<name>A0ABV8HC46_9FLAO</name>
<reference evidence="3" key="1">
    <citation type="journal article" date="2019" name="Int. J. Syst. Evol. Microbiol.">
        <title>The Global Catalogue of Microorganisms (GCM) 10K type strain sequencing project: providing services to taxonomists for standard genome sequencing and annotation.</title>
        <authorList>
            <consortium name="The Broad Institute Genomics Platform"/>
            <consortium name="The Broad Institute Genome Sequencing Center for Infectious Disease"/>
            <person name="Wu L."/>
            <person name="Ma J."/>
        </authorList>
    </citation>
    <scope>NUCLEOTIDE SEQUENCE [LARGE SCALE GENOMIC DNA]</scope>
    <source>
        <strain evidence="3">CECT 9128</strain>
    </source>
</reference>
<dbReference type="EMBL" id="JBHSAS010000006">
    <property type="protein sequence ID" value="MFC4027781.1"/>
    <property type="molecule type" value="Genomic_DNA"/>
</dbReference>
<evidence type="ECO:0008006" key="4">
    <source>
        <dbReference type="Google" id="ProtNLM"/>
    </source>
</evidence>
<feature type="signal peptide" evidence="1">
    <location>
        <begin position="1"/>
        <end position="19"/>
    </location>
</feature>
<evidence type="ECO:0000256" key="1">
    <source>
        <dbReference type="SAM" id="SignalP"/>
    </source>
</evidence>
<gene>
    <name evidence="2" type="ORF">ACFOS1_10235</name>
</gene>
<evidence type="ECO:0000313" key="2">
    <source>
        <dbReference type="EMBL" id="MFC4027781.1"/>
    </source>
</evidence>
<proteinExistence type="predicted"/>
<comment type="caution">
    <text evidence="2">The sequence shown here is derived from an EMBL/GenBank/DDBJ whole genome shotgun (WGS) entry which is preliminary data.</text>
</comment>
<dbReference type="PROSITE" id="PS51257">
    <property type="entry name" value="PROKAR_LIPOPROTEIN"/>
    <property type="match status" value="1"/>
</dbReference>
<dbReference type="RefSeq" id="WP_290233317.1">
    <property type="nucleotide sequence ID" value="NZ_JAUFPZ010000002.1"/>
</dbReference>
<protein>
    <recommendedName>
        <fullName evidence="4">Lipocalin-like domain-containing protein</fullName>
    </recommendedName>
</protein>
<keyword evidence="3" id="KW-1185">Reference proteome</keyword>